<name>A0A6A1VKY3_9ROSI</name>
<keyword evidence="4" id="KW-1185">Reference proteome</keyword>
<dbReference type="OrthoDB" id="1835720at2759"/>
<proteinExistence type="predicted"/>
<dbReference type="EMBL" id="RXIC02000023">
    <property type="protein sequence ID" value="KAB1213569.1"/>
    <property type="molecule type" value="Genomic_DNA"/>
</dbReference>
<sequence>MESEEEIEVSIKAGDAIEVKKCGVHLLAEPNIMTEYGSLVEYSHSDTAEGALDLMCVKRGRDDKEAGPSDENVENCSKRLRLESEEQE</sequence>
<dbReference type="Proteomes" id="UP000516437">
    <property type="component" value="Chromosome 5"/>
</dbReference>
<dbReference type="EMBL" id="RXIC02000023">
    <property type="protein sequence ID" value="KAB1213571.1"/>
    <property type="molecule type" value="Genomic_DNA"/>
</dbReference>
<organism evidence="2 4">
    <name type="scientific">Morella rubra</name>
    <name type="common">Chinese bayberry</name>
    <dbReference type="NCBI Taxonomy" id="262757"/>
    <lineage>
        <taxon>Eukaryota</taxon>
        <taxon>Viridiplantae</taxon>
        <taxon>Streptophyta</taxon>
        <taxon>Embryophyta</taxon>
        <taxon>Tracheophyta</taxon>
        <taxon>Spermatophyta</taxon>
        <taxon>Magnoliopsida</taxon>
        <taxon>eudicotyledons</taxon>
        <taxon>Gunneridae</taxon>
        <taxon>Pentapetalae</taxon>
        <taxon>rosids</taxon>
        <taxon>fabids</taxon>
        <taxon>Fagales</taxon>
        <taxon>Myricaceae</taxon>
        <taxon>Morella</taxon>
    </lineage>
</organism>
<protein>
    <submittedName>
        <fullName evidence="2">Uncharacterized protein</fullName>
    </submittedName>
</protein>
<feature type="region of interest" description="Disordered" evidence="1">
    <location>
        <begin position="61"/>
        <end position="88"/>
    </location>
</feature>
<reference evidence="2" key="3">
    <citation type="submission" date="2019-09" db="EMBL/GenBank/DDBJ databases">
        <authorList>
            <person name="Gao Z."/>
        </authorList>
    </citation>
    <scope>NUCLEOTIDE SEQUENCE</scope>
    <source>
        <tissue evidence="2">Leaves</tissue>
    </source>
</reference>
<evidence type="ECO:0000313" key="3">
    <source>
        <dbReference type="EMBL" id="KAB1213571.1"/>
    </source>
</evidence>
<evidence type="ECO:0000313" key="2">
    <source>
        <dbReference type="EMBL" id="KAB1213569.1"/>
    </source>
</evidence>
<reference evidence="2" key="1">
    <citation type="submission" date="2018-07" db="EMBL/GenBank/DDBJ databases">
        <authorList>
            <person name="Gao Z.-S."/>
            <person name="Jia H.-M."/>
            <person name="Jia H.-J."/>
            <person name="Cai Q.-L."/>
            <person name="Wang Y."/>
            <person name="Zhao H.-B."/>
        </authorList>
    </citation>
    <scope>NUCLEOTIDE SEQUENCE</scope>
    <source>
        <tissue evidence="2">Leaves</tissue>
    </source>
</reference>
<comment type="caution">
    <text evidence="2">The sequence shown here is derived from an EMBL/GenBank/DDBJ whole genome shotgun (WGS) entry which is preliminary data.</text>
</comment>
<accession>A0A6A1VKY3</accession>
<evidence type="ECO:0000313" key="4">
    <source>
        <dbReference type="Proteomes" id="UP000516437"/>
    </source>
</evidence>
<evidence type="ECO:0000256" key="1">
    <source>
        <dbReference type="SAM" id="MobiDB-lite"/>
    </source>
</evidence>
<feature type="compositionally biased region" description="Basic and acidic residues" evidence="1">
    <location>
        <begin position="76"/>
        <end position="88"/>
    </location>
</feature>
<reference evidence="2 4" key="2">
    <citation type="journal article" date="2019" name="Plant Biotechnol. J.">
        <title>The red bayberry genome and genetic basis of sex determination.</title>
        <authorList>
            <person name="Jia H.M."/>
            <person name="Jia H.J."/>
            <person name="Cai Q.L."/>
            <person name="Wang Y."/>
            <person name="Zhao H.B."/>
            <person name="Yang W.F."/>
            <person name="Wang G.Y."/>
            <person name="Li Y.H."/>
            <person name="Zhan D.L."/>
            <person name="Shen Y.T."/>
            <person name="Niu Q.F."/>
            <person name="Chang L."/>
            <person name="Qiu J."/>
            <person name="Zhao L."/>
            <person name="Xie H.B."/>
            <person name="Fu W.Y."/>
            <person name="Jin J."/>
            <person name="Li X.W."/>
            <person name="Jiao Y."/>
            <person name="Zhou C.C."/>
            <person name="Tu T."/>
            <person name="Chai C.Y."/>
            <person name="Gao J.L."/>
            <person name="Fan L.J."/>
            <person name="van de Weg E."/>
            <person name="Wang J.Y."/>
            <person name="Gao Z.S."/>
        </authorList>
    </citation>
    <scope>NUCLEOTIDE SEQUENCE [LARGE SCALE GENOMIC DNA]</scope>
    <source>
        <tissue evidence="2">Leaves</tissue>
    </source>
</reference>
<gene>
    <name evidence="2" type="ORF">CJ030_MR5G010500</name>
    <name evidence="3" type="ORF">CJ030_MR5G010502</name>
</gene>
<dbReference type="AlphaFoldDB" id="A0A6A1VKY3"/>